<accession>A0A4R6WHH2</accession>
<comment type="similarity">
    <text evidence="2 6">Belongs to the FKBP-type PPIase family.</text>
</comment>
<name>A0A4R6WHH2_9SPHI</name>
<dbReference type="RefSeq" id="WP_133583408.1">
    <property type="nucleotide sequence ID" value="NZ_SNYV01000011.1"/>
</dbReference>
<evidence type="ECO:0000313" key="8">
    <source>
        <dbReference type="EMBL" id="TDQ79633.1"/>
    </source>
</evidence>
<evidence type="ECO:0000256" key="5">
    <source>
        <dbReference type="PROSITE-ProRule" id="PRU00277"/>
    </source>
</evidence>
<dbReference type="EMBL" id="SNYV01000011">
    <property type="protein sequence ID" value="TDQ79633.1"/>
    <property type="molecule type" value="Genomic_DNA"/>
</dbReference>
<feature type="domain" description="PPIase FKBP-type" evidence="7">
    <location>
        <begin position="58"/>
        <end position="144"/>
    </location>
</feature>
<evidence type="ECO:0000256" key="3">
    <source>
        <dbReference type="ARBA" id="ARBA00023110"/>
    </source>
</evidence>
<reference evidence="8 9" key="1">
    <citation type="submission" date="2019-03" db="EMBL/GenBank/DDBJ databases">
        <title>Genomic Encyclopedia of Archaeal and Bacterial Type Strains, Phase II (KMG-II): from individual species to whole genera.</title>
        <authorList>
            <person name="Goeker M."/>
        </authorList>
    </citation>
    <scope>NUCLEOTIDE SEQUENCE [LARGE SCALE GENOMIC DNA]</scope>
    <source>
        <strain evidence="8 9">DSM 28353</strain>
    </source>
</reference>
<dbReference type="Pfam" id="PF00254">
    <property type="entry name" value="FKBP_C"/>
    <property type="match status" value="1"/>
</dbReference>
<evidence type="ECO:0000256" key="1">
    <source>
        <dbReference type="ARBA" id="ARBA00000971"/>
    </source>
</evidence>
<dbReference type="SUPFAM" id="SSF54534">
    <property type="entry name" value="FKBP-like"/>
    <property type="match status" value="1"/>
</dbReference>
<dbReference type="PANTHER" id="PTHR43811">
    <property type="entry name" value="FKBP-TYPE PEPTIDYL-PROLYL CIS-TRANS ISOMERASE FKPA"/>
    <property type="match status" value="1"/>
</dbReference>
<organism evidence="8 9">
    <name type="scientific">Sphingobacterium yanglingense</name>
    <dbReference type="NCBI Taxonomy" id="1437280"/>
    <lineage>
        <taxon>Bacteria</taxon>
        <taxon>Pseudomonadati</taxon>
        <taxon>Bacteroidota</taxon>
        <taxon>Sphingobacteriia</taxon>
        <taxon>Sphingobacteriales</taxon>
        <taxon>Sphingobacteriaceae</taxon>
        <taxon>Sphingobacterium</taxon>
    </lineage>
</organism>
<dbReference type="OrthoDB" id="9814548at2"/>
<protein>
    <recommendedName>
        <fullName evidence="6">Peptidyl-prolyl cis-trans isomerase</fullName>
        <ecNumber evidence="6">5.2.1.8</ecNumber>
    </recommendedName>
</protein>
<gene>
    <name evidence="8" type="ORF">CLV99_1080</name>
</gene>
<dbReference type="Gene3D" id="3.10.50.40">
    <property type="match status" value="1"/>
</dbReference>
<sequence>MAKPNAYLKRIKDAAAKNLAEGELFLKENKEKEGVISLSDTLQYEVLQQGQGVKPGPKAKVLCHYKGQLLNGDVFDSSYKRKRPESLHIPELIRGWQQALVQMPVGSTWRLYIHPSLAYGFEPLTKESGGNCTLIFDIELISIL</sequence>
<dbReference type="InterPro" id="IPR001179">
    <property type="entry name" value="PPIase_FKBP_dom"/>
</dbReference>
<dbReference type="EC" id="5.2.1.8" evidence="6"/>
<dbReference type="InterPro" id="IPR046357">
    <property type="entry name" value="PPIase_dom_sf"/>
</dbReference>
<comment type="caution">
    <text evidence="8">The sequence shown here is derived from an EMBL/GenBank/DDBJ whole genome shotgun (WGS) entry which is preliminary data.</text>
</comment>
<proteinExistence type="inferred from homology"/>
<dbReference type="Pfam" id="PF01346">
    <property type="entry name" value="FKBP_N"/>
    <property type="match status" value="1"/>
</dbReference>
<dbReference type="Proteomes" id="UP000295292">
    <property type="component" value="Unassembled WGS sequence"/>
</dbReference>
<evidence type="ECO:0000313" key="9">
    <source>
        <dbReference type="Proteomes" id="UP000295292"/>
    </source>
</evidence>
<evidence type="ECO:0000256" key="6">
    <source>
        <dbReference type="RuleBase" id="RU003915"/>
    </source>
</evidence>
<dbReference type="AlphaFoldDB" id="A0A4R6WHH2"/>
<dbReference type="PANTHER" id="PTHR43811:SF57">
    <property type="entry name" value="FKBP-TYPE PEPTIDYL-PROLYL CIS-TRANS ISOMERASE FKPA-RELATED"/>
    <property type="match status" value="1"/>
</dbReference>
<dbReference type="Gene3D" id="6.10.250.2970">
    <property type="match status" value="1"/>
</dbReference>
<dbReference type="PROSITE" id="PS50059">
    <property type="entry name" value="FKBP_PPIASE"/>
    <property type="match status" value="1"/>
</dbReference>
<keyword evidence="4 5" id="KW-0413">Isomerase</keyword>
<evidence type="ECO:0000259" key="7">
    <source>
        <dbReference type="PROSITE" id="PS50059"/>
    </source>
</evidence>
<dbReference type="GO" id="GO:0003755">
    <property type="term" value="F:peptidyl-prolyl cis-trans isomerase activity"/>
    <property type="evidence" value="ECO:0007669"/>
    <property type="project" value="UniProtKB-UniRule"/>
</dbReference>
<keyword evidence="3 5" id="KW-0697">Rotamase</keyword>
<evidence type="ECO:0000256" key="2">
    <source>
        <dbReference type="ARBA" id="ARBA00006577"/>
    </source>
</evidence>
<evidence type="ECO:0000256" key="4">
    <source>
        <dbReference type="ARBA" id="ARBA00023235"/>
    </source>
</evidence>
<dbReference type="GO" id="GO:0006457">
    <property type="term" value="P:protein folding"/>
    <property type="evidence" value="ECO:0007669"/>
    <property type="project" value="InterPro"/>
</dbReference>
<dbReference type="InterPro" id="IPR000774">
    <property type="entry name" value="PPIase_FKBP_N"/>
</dbReference>
<keyword evidence="9" id="KW-1185">Reference proteome</keyword>
<comment type="catalytic activity">
    <reaction evidence="1 5 6">
        <text>[protein]-peptidylproline (omega=180) = [protein]-peptidylproline (omega=0)</text>
        <dbReference type="Rhea" id="RHEA:16237"/>
        <dbReference type="Rhea" id="RHEA-COMP:10747"/>
        <dbReference type="Rhea" id="RHEA-COMP:10748"/>
        <dbReference type="ChEBI" id="CHEBI:83833"/>
        <dbReference type="ChEBI" id="CHEBI:83834"/>
        <dbReference type="EC" id="5.2.1.8"/>
    </reaction>
</comment>